<protein>
    <submittedName>
        <fullName evidence="3">Uncharacterized protein</fullName>
    </submittedName>
</protein>
<dbReference type="AlphaFoldDB" id="A0A1I7YBT7"/>
<organism evidence="2 3">
    <name type="scientific">Steinernema glaseri</name>
    <dbReference type="NCBI Taxonomy" id="37863"/>
    <lineage>
        <taxon>Eukaryota</taxon>
        <taxon>Metazoa</taxon>
        <taxon>Ecdysozoa</taxon>
        <taxon>Nematoda</taxon>
        <taxon>Chromadorea</taxon>
        <taxon>Rhabditida</taxon>
        <taxon>Tylenchina</taxon>
        <taxon>Panagrolaimomorpha</taxon>
        <taxon>Strongyloidoidea</taxon>
        <taxon>Steinernematidae</taxon>
        <taxon>Steinernema</taxon>
    </lineage>
</organism>
<evidence type="ECO:0000256" key="1">
    <source>
        <dbReference type="SAM" id="MobiDB-lite"/>
    </source>
</evidence>
<evidence type="ECO:0000313" key="3">
    <source>
        <dbReference type="WBParaSite" id="L893_g1470.t1"/>
    </source>
</evidence>
<feature type="compositionally biased region" description="Polar residues" evidence="1">
    <location>
        <begin position="70"/>
        <end position="88"/>
    </location>
</feature>
<reference evidence="3" key="1">
    <citation type="submission" date="2016-11" db="UniProtKB">
        <authorList>
            <consortium name="WormBaseParasite"/>
        </authorList>
    </citation>
    <scope>IDENTIFICATION</scope>
</reference>
<dbReference type="WBParaSite" id="L893_g1470.t1">
    <property type="protein sequence ID" value="L893_g1470.t1"/>
    <property type="gene ID" value="L893_g1470"/>
</dbReference>
<evidence type="ECO:0000313" key="2">
    <source>
        <dbReference type="Proteomes" id="UP000095287"/>
    </source>
</evidence>
<keyword evidence="2" id="KW-1185">Reference proteome</keyword>
<dbReference type="Proteomes" id="UP000095287">
    <property type="component" value="Unplaced"/>
</dbReference>
<name>A0A1I7YBT7_9BILA</name>
<feature type="region of interest" description="Disordered" evidence="1">
    <location>
        <begin position="53"/>
        <end position="120"/>
    </location>
</feature>
<proteinExistence type="predicted"/>
<sequence length="120" mass="13669">MTSQRTHDFKWIASNAEEFEGGKTDSANVIFDYSSKNLTRLEGLLNRRITTMRPVTRQAGSQLRVYRGGSSRTSRNINNPYDRSSSQRGQHRPAVQLRSQQYSRPAKDGEAGQIPFARQH</sequence>
<accession>A0A1I7YBT7</accession>